<evidence type="ECO:0000259" key="6">
    <source>
        <dbReference type="Pfam" id="PF00501"/>
    </source>
</evidence>
<gene>
    <name evidence="8" type="ORF">EBBID32_41350</name>
</gene>
<dbReference type="EMBL" id="CAVK010000229">
    <property type="protein sequence ID" value="CCW19765.1"/>
    <property type="molecule type" value="Genomic_DNA"/>
</dbReference>
<dbReference type="GO" id="GO:0031956">
    <property type="term" value="F:medium-chain fatty acid-CoA ligase activity"/>
    <property type="evidence" value="ECO:0007669"/>
    <property type="project" value="TreeGrafter"/>
</dbReference>
<dbReference type="RefSeq" id="WP_006965822.1">
    <property type="nucleotide sequence ID" value="NZ_CAVK010000229.1"/>
</dbReference>
<reference evidence="8 9" key="1">
    <citation type="submission" date="2013-03" db="EMBL/GenBank/DDBJ databases">
        <authorList>
            <person name="Le V."/>
        </authorList>
    </citation>
    <scope>NUCLEOTIDE SEQUENCE [LARGE SCALE GENOMIC DNA]</scope>
    <source>
        <strain evidence="8 9">BiD32</strain>
    </source>
</reference>
<evidence type="ECO:0000256" key="4">
    <source>
        <dbReference type="ARBA" id="ARBA00066616"/>
    </source>
</evidence>
<dbReference type="InterPro" id="IPR042099">
    <property type="entry name" value="ANL_N_sf"/>
</dbReference>
<dbReference type="GO" id="GO:0006631">
    <property type="term" value="P:fatty acid metabolic process"/>
    <property type="evidence" value="ECO:0007669"/>
    <property type="project" value="TreeGrafter"/>
</dbReference>
<evidence type="ECO:0000256" key="5">
    <source>
        <dbReference type="ARBA" id="ARBA00067668"/>
    </source>
</evidence>
<dbReference type="FunFam" id="3.30.300.30:FF:000008">
    <property type="entry name" value="2,3-dihydroxybenzoate-AMP ligase"/>
    <property type="match status" value="1"/>
</dbReference>
<proteinExistence type="inferred from homology"/>
<dbReference type="Pfam" id="PF13193">
    <property type="entry name" value="AMP-binding_C"/>
    <property type="match status" value="1"/>
</dbReference>
<dbReference type="Proteomes" id="UP000013201">
    <property type="component" value="Unassembled WGS sequence"/>
</dbReference>
<comment type="similarity">
    <text evidence="1">Belongs to the ATP-dependent AMP-binding enzyme family.</text>
</comment>
<dbReference type="PANTHER" id="PTHR43201">
    <property type="entry name" value="ACYL-COA SYNTHETASE"/>
    <property type="match status" value="1"/>
</dbReference>
<evidence type="ECO:0000259" key="7">
    <source>
        <dbReference type="Pfam" id="PF13193"/>
    </source>
</evidence>
<evidence type="ECO:0000256" key="2">
    <source>
        <dbReference type="ARBA" id="ARBA00022598"/>
    </source>
</evidence>
<evidence type="ECO:0000256" key="3">
    <source>
        <dbReference type="ARBA" id="ARBA00051915"/>
    </source>
</evidence>
<evidence type="ECO:0000313" key="9">
    <source>
        <dbReference type="Proteomes" id="UP000013201"/>
    </source>
</evidence>
<dbReference type="AlphaFoldDB" id="N1MRD0"/>
<name>N1MRD0_9SPHN</name>
<accession>N1MRD0</accession>
<dbReference type="PROSITE" id="PS00455">
    <property type="entry name" value="AMP_BINDING"/>
    <property type="match status" value="1"/>
</dbReference>
<dbReference type="Gene3D" id="3.40.50.12780">
    <property type="entry name" value="N-terminal domain of ligase-like"/>
    <property type="match status" value="1"/>
</dbReference>
<feature type="domain" description="AMP-dependent synthetase/ligase" evidence="6">
    <location>
        <begin position="9"/>
        <end position="372"/>
    </location>
</feature>
<dbReference type="OrthoDB" id="7056261at2"/>
<reference evidence="9" key="2">
    <citation type="submission" date="2013-04" db="EMBL/GenBank/DDBJ databases">
        <title>Bisphenol A degrading Sphingobium sp. strain BiD32.</title>
        <authorList>
            <person name="Nielsen J.L."/>
            <person name="Zhou N.A."/>
            <person name="Kjeldal H."/>
        </authorList>
    </citation>
    <scope>NUCLEOTIDE SEQUENCE [LARGE SCALE GENOMIC DNA]</scope>
    <source>
        <strain evidence="9">BiD32</strain>
    </source>
</reference>
<dbReference type="Pfam" id="PF00501">
    <property type="entry name" value="AMP-binding"/>
    <property type="match status" value="1"/>
</dbReference>
<evidence type="ECO:0000256" key="1">
    <source>
        <dbReference type="ARBA" id="ARBA00006432"/>
    </source>
</evidence>
<keyword evidence="9" id="KW-1185">Reference proteome</keyword>
<organism evidence="8 9">
    <name type="scientific">Sphingobium indicum BiD32</name>
    <dbReference type="NCBI Taxonomy" id="1301087"/>
    <lineage>
        <taxon>Bacteria</taxon>
        <taxon>Pseudomonadati</taxon>
        <taxon>Pseudomonadota</taxon>
        <taxon>Alphaproteobacteria</taxon>
        <taxon>Sphingomonadales</taxon>
        <taxon>Sphingomonadaceae</taxon>
        <taxon>Sphingobium</taxon>
    </lineage>
</organism>
<feature type="domain" description="AMP-binding enzyme C-terminal" evidence="7">
    <location>
        <begin position="422"/>
        <end position="498"/>
    </location>
</feature>
<keyword evidence="2 8" id="KW-0436">Ligase</keyword>
<evidence type="ECO:0000313" key="8">
    <source>
        <dbReference type="EMBL" id="CCW19765.1"/>
    </source>
</evidence>
<protein>
    <recommendedName>
        <fullName evidence="5">3-methylmercaptopropionyl-CoA ligase</fullName>
        <ecNumber evidence="4">6.2.1.44</ecNumber>
    </recommendedName>
</protein>
<dbReference type="InterPro" id="IPR000873">
    <property type="entry name" value="AMP-dep_synth/lig_dom"/>
</dbReference>
<dbReference type="PANTHER" id="PTHR43201:SF32">
    <property type="entry name" value="2-SUCCINYLBENZOATE--COA LIGASE, CHLOROPLASTIC_PEROXISOMAL"/>
    <property type="match status" value="1"/>
</dbReference>
<dbReference type="EC" id="6.2.1.44" evidence="4"/>
<dbReference type="InterPro" id="IPR020845">
    <property type="entry name" value="AMP-binding_CS"/>
</dbReference>
<dbReference type="InterPro" id="IPR045851">
    <property type="entry name" value="AMP-bd_C_sf"/>
</dbReference>
<dbReference type="InterPro" id="IPR025110">
    <property type="entry name" value="AMP-bd_C"/>
</dbReference>
<dbReference type="SUPFAM" id="SSF56801">
    <property type="entry name" value="Acetyl-CoA synthetase-like"/>
    <property type="match status" value="1"/>
</dbReference>
<comment type="caution">
    <text evidence="8">The sequence shown here is derived from an EMBL/GenBank/DDBJ whole genome shotgun (WGS) entry which is preliminary data.</text>
</comment>
<comment type="catalytic activity">
    <reaction evidence="3">
        <text>3-(methylsulfanyl)propanoate + ATP + CoA = 3-(methylsulfanyl)propanoyl-CoA + AMP + diphosphate</text>
        <dbReference type="Rhea" id="RHEA:43052"/>
        <dbReference type="ChEBI" id="CHEBI:30616"/>
        <dbReference type="ChEBI" id="CHEBI:33019"/>
        <dbReference type="ChEBI" id="CHEBI:49016"/>
        <dbReference type="ChEBI" id="CHEBI:57287"/>
        <dbReference type="ChEBI" id="CHEBI:82815"/>
        <dbReference type="ChEBI" id="CHEBI:456215"/>
        <dbReference type="EC" id="6.2.1.44"/>
    </reaction>
    <physiologicalReaction direction="left-to-right" evidence="3">
        <dbReference type="Rhea" id="RHEA:43053"/>
    </physiologicalReaction>
</comment>
<dbReference type="Gene3D" id="3.30.300.30">
    <property type="match status" value="1"/>
</dbReference>
<sequence>MAYAKLLATTASDHPHGLAFISGDRQRTWREVKESVEHVAGGLIALGLKVGDRVAIVSGLAEGQAELGCAVSWAGMVLVPLNVRLGKEELLAILEDADVSAIAFDATHAAFAVQAADQLGIKIGIALDREAERPENHSLTSLVASKPLARVEQAENDLAMLIYTGGTTGTPKGVMLPFRSLIAEGEIMRDYIGYNRETVYLHAMAMFHVAGVAQFAGVTLGGGAHVFRPDGGPIATFEEIARSGVNTLCGAPTSLAMLLDSPARDDALLRTIRGFGYGSSSISEALLKRAIKAMPNARFVQFYGQSEASGTVIILDADWHVLEGPKAGKLRTTGRPDKRYRVRIVDEKGVEQPRGAAGEILVQGAYLSTGYWRQPEKTAELFRGGWLHTGDVGVMDADGFIAVVDRFKDMIITGGENVFCTEVENALAQHPAVSTCAVIGIPHDLWGEAVHAVVTLIKGKSTNEAELIAHCRQFIAGYKCPKSVDIVEDTLPLSGVGKVMKHVLREQYLSRNRDKAGLVSR</sequence>